<reference evidence="2 3" key="1">
    <citation type="submission" date="2013-02" db="EMBL/GenBank/DDBJ databases">
        <title>Whole genome shotgun sequence of Gordonia malaquae NBRC 108250.</title>
        <authorList>
            <person name="Yoshida I."/>
            <person name="Hosoyama A."/>
            <person name="Tsuchikane K."/>
            <person name="Ando Y."/>
            <person name="Baba S."/>
            <person name="Ohji S."/>
            <person name="Hamada M."/>
            <person name="Tamura T."/>
            <person name="Yamazoe A."/>
            <person name="Yamazaki S."/>
            <person name="Fujita N."/>
        </authorList>
    </citation>
    <scope>NUCLEOTIDE SEQUENCE [LARGE SCALE GENOMIC DNA]</scope>
    <source>
        <strain evidence="2 3">NBRC 108250</strain>
    </source>
</reference>
<keyword evidence="3" id="KW-1185">Reference proteome</keyword>
<evidence type="ECO:0000313" key="3">
    <source>
        <dbReference type="Proteomes" id="UP000035009"/>
    </source>
</evidence>
<dbReference type="Pfam" id="PF14542">
    <property type="entry name" value="Acetyltransf_CG"/>
    <property type="match status" value="1"/>
</dbReference>
<sequence>MSGRSLIVRHRTLCADGCGLGYIGSMADGTISVTHLAERERYRADLENDDGDAQEVGYVDYTQDGDRLALTHTVVYDRFGGRGFAADLVKHVLDDVRSNNQTVVPVCSYVVRYLEKHPEYSDLVAS</sequence>
<proteinExistence type="predicted"/>
<dbReference type="PANTHER" id="PTHR31435">
    <property type="entry name" value="PROTEIN NATD1"/>
    <property type="match status" value="1"/>
</dbReference>
<organism evidence="2 3">
    <name type="scientific">Gordonia malaquae NBRC 108250</name>
    <dbReference type="NCBI Taxonomy" id="1223542"/>
    <lineage>
        <taxon>Bacteria</taxon>
        <taxon>Bacillati</taxon>
        <taxon>Actinomycetota</taxon>
        <taxon>Actinomycetes</taxon>
        <taxon>Mycobacteriales</taxon>
        <taxon>Gordoniaceae</taxon>
        <taxon>Gordonia</taxon>
    </lineage>
</organism>
<dbReference type="InterPro" id="IPR031165">
    <property type="entry name" value="GNAT_YJDJ"/>
</dbReference>
<dbReference type="SUPFAM" id="SSF55729">
    <property type="entry name" value="Acyl-CoA N-acyltransferases (Nat)"/>
    <property type="match status" value="1"/>
</dbReference>
<dbReference type="PROSITE" id="PS51729">
    <property type="entry name" value="GNAT_YJDJ"/>
    <property type="match status" value="1"/>
</dbReference>
<evidence type="ECO:0000313" key="2">
    <source>
        <dbReference type="EMBL" id="GAC79150.1"/>
    </source>
</evidence>
<accession>M3UIA0</accession>
<dbReference type="Proteomes" id="UP000035009">
    <property type="component" value="Unassembled WGS sequence"/>
</dbReference>
<protein>
    <recommendedName>
        <fullName evidence="1">N-acetyltransferase domain-containing protein</fullName>
    </recommendedName>
</protein>
<dbReference type="STRING" id="410332.SAMN04488550_3788"/>
<dbReference type="InterPro" id="IPR016181">
    <property type="entry name" value="Acyl_CoA_acyltransferase"/>
</dbReference>
<comment type="caution">
    <text evidence="2">The sequence shown here is derived from an EMBL/GenBank/DDBJ whole genome shotgun (WGS) entry which is preliminary data.</text>
</comment>
<evidence type="ECO:0000259" key="1">
    <source>
        <dbReference type="PROSITE" id="PS51729"/>
    </source>
</evidence>
<gene>
    <name evidence="2" type="ORF">GM1_007_01090</name>
</gene>
<name>M3UIA0_GORML</name>
<dbReference type="Gene3D" id="3.40.630.30">
    <property type="match status" value="1"/>
</dbReference>
<dbReference type="EMBL" id="BAOP01000007">
    <property type="protein sequence ID" value="GAC79150.1"/>
    <property type="molecule type" value="Genomic_DNA"/>
</dbReference>
<dbReference type="InterPro" id="IPR045057">
    <property type="entry name" value="Gcn5-rel_NAT"/>
</dbReference>
<dbReference type="AlphaFoldDB" id="M3UIA0"/>
<dbReference type="eggNOG" id="COG2388">
    <property type="taxonomic scope" value="Bacteria"/>
</dbReference>
<feature type="domain" description="N-acetyltransferase" evidence="1">
    <location>
        <begin position="34"/>
        <end position="125"/>
    </location>
</feature>
<dbReference type="PANTHER" id="PTHR31435:SF9">
    <property type="entry name" value="PROTEIN NATD1"/>
    <property type="match status" value="1"/>
</dbReference>